<dbReference type="OrthoDB" id="9803597at2"/>
<feature type="transmembrane region" description="Helical" evidence="13">
    <location>
        <begin position="42"/>
        <end position="62"/>
    </location>
</feature>
<evidence type="ECO:0000256" key="11">
    <source>
        <dbReference type="RuleBase" id="RU362091"/>
    </source>
</evidence>
<dbReference type="EMBL" id="PCMW01000032">
    <property type="protein sequence ID" value="PDS25153.1"/>
    <property type="molecule type" value="Genomic_DNA"/>
</dbReference>
<dbReference type="CDD" id="cd11494">
    <property type="entry name" value="SLC5sbd_NIS-like_u2"/>
    <property type="match status" value="1"/>
</dbReference>
<comment type="subcellular location">
    <subcellularLocation>
        <location evidence="1">Cell membrane</location>
        <topology evidence="1">Multi-pass membrane protein</topology>
    </subcellularLocation>
</comment>
<keyword evidence="5 13" id="KW-0812">Transmembrane</keyword>
<dbReference type="PANTHER" id="PTHR42985">
    <property type="entry name" value="SODIUM-COUPLED MONOCARBOXYLATE TRANSPORTER"/>
    <property type="match status" value="1"/>
</dbReference>
<comment type="similarity">
    <text evidence="2 11">Belongs to the sodium:solute symporter (SSF) (TC 2.A.21) family.</text>
</comment>
<keyword evidence="4" id="KW-1003">Cell membrane</keyword>
<dbReference type="GO" id="GO:0005886">
    <property type="term" value="C:plasma membrane"/>
    <property type="evidence" value="ECO:0007669"/>
    <property type="project" value="UniProtKB-SubCell"/>
</dbReference>
<sequence>MQQIDWIVLILTLLFIVIYGTWRTKGSTNVQDYLLGNRQTSWKVVGLSVMATQASAITFISTPGQAYQDGMGFVQFYFGLPFAMVVIAMTFIPIFHKLKVYTAYEYLEKRFDLKTRTLASVLFLLPRGLGTGITIYAPSIILSTLLGWNITYLNIIIGILVIIYTYTGGTKALNITQTQQMFVIMLGMFIVFYLVLHFLPNDMTFINALQIAGANDKMNILDFSLDPETRYTFWSGITGGFFLMLSYFGTDQSQVGRYLTGKTILESQKGLIMNGFLKVPMQFFILLTGVMVFVFYQFNNVPLNFNPNNKIIVEKSKYKEEYNLLEKELTALNEEKKEYNLLYIDHLKENYDNPILRKKLISLSAKEKDLRDQAKEIISKADDKAETNDKDYVFLHFILHNLPKGILGLLLAVIFSAAMSGTASGINALATSTTFDIFKRNIKTEKDDQYYVKITRIFILIWGIIAILFACIGSLFENLIQLVNIIGSIFYGTVLGIFIAGFYFKFIQSKAIFYSAIISQLIIFVIYYFTFYSYPNGQEKLGYLWLNFIGAVLTLGFASLFQLYLINRNSILDKTN</sequence>
<feature type="transmembrane region" description="Helical" evidence="13">
    <location>
        <begin position="406"/>
        <end position="429"/>
    </location>
</feature>
<evidence type="ECO:0000256" key="9">
    <source>
        <dbReference type="ARBA" id="ARBA00023136"/>
    </source>
</evidence>
<keyword evidence="10" id="KW-0739">Sodium transport</keyword>
<feature type="transmembrane region" description="Helical" evidence="13">
    <location>
        <begin position="450"/>
        <end position="476"/>
    </location>
</feature>
<dbReference type="GO" id="GO:0006814">
    <property type="term" value="P:sodium ion transport"/>
    <property type="evidence" value="ECO:0007669"/>
    <property type="project" value="UniProtKB-KW"/>
</dbReference>
<dbReference type="PROSITE" id="PS50283">
    <property type="entry name" value="NA_SOLUT_SYMP_3"/>
    <property type="match status" value="1"/>
</dbReference>
<evidence type="ECO:0000256" key="7">
    <source>
        <dbReference type="ARBA" id="ARBA00023053"/>
    </source>
</evidence>
<evidence type="ECO:0000256" key="8">
    <source>
        <dbReference type="ARBA" id="ARBA00023065"/>
    </source>
</evidence>
<feature type="transmembrane region" description="Helical" evidence="13">
    <location>
        <begin position="231"/>
        <end position="250"/>
    </location>
</feature>
<keyword evidence="8" id="KW-0406">Ion transport</keyword>
<accession>A0A2H3KJS1</accession>
<evidence type="ECO:0000313" key="14">
    <source>
        <dbReference type="EMBL" id="PDS25153.1"/>
    </source>
</evidence>
<evidence type="ECO:0000256" key="12">
    <source>
        <dbReference type="SAM" id="Coils"/>
    </source>
</evidence>
<feature type="transmembrane region" description="Helical" evidence="13">
    <location>
        <begin position="271"/>
        <end position="296"/>
    </location>
</feature>
<evidence type="ECO:0000256" key="4">
    <source>
        <dbReference type="ARBA" id="ARBA00022475"/>
    </source>
</evidence>
<feature type="transmembrane region" description="Helical" evidence="13">
    <location>
        <begin position="74"/>
        <end position="96"/>
    </location>
</feature>
<dbReference type="InterPro" id="IPR038377">
    <property type="entry name" value="Na/Glc_symporter_sf"/>
</dbReference>
<dbReference type="Pfam" id="PF00474">
    <property type="entry name" value="SSF"/>
    <property type="match status" value="2"/>
</dbReference>
<feature type="transmembrane region" description="Helical" evidence="13">
    <location>
        <begin position="6"/>
        <end position="22"/>
    </location>
</feature>
<comment type="caution">
    <text evidence="14">The sequence shown here is derived from an EMBL/GenBank/DDBJ whole genome shotgun (WGS) entry which is preliminary data.</text>
</comment>
<proteinExistence type="inferred from homology"/>
<name>A0A2H3KJS1_9FLAO</name>
<dbReference type="InterPro" id="IPR051163">
    <property type="entry name" value="Sodium:Solute_Symporter_SSF"/>
</dbReference>
<dbReference type="RefSeq" id="WP_097553828.1">
    <property type="nucleotide sequence ID" value="NZ_PCMW01000032.1"/>
</dbReference>
<feature type="transmembrane region" description="Helical" evidence="13">
    <location>
        <begin position="150"/>
        <end position="169"/>
    </location>
</feature>
<feature type="coiled-coil region" evidence="12">
    <location>
        <begin position="308"/>
        <end position="342"/>
    </location>
</feature>
<evidence type="ECO:0000256" key="5">
    <source>
        <dbReference type="ARBA" id="ARBA00022692"/>
    </source>
</evidence>
<feature type="transmembrane region" description="Helical" evidence="13">
    <location>
        <begin position="511"/>
        <end position="531"/>
    </location>
</feature>
<evidence type="ECO:0000313" key="15">
    <source>
        <dbReference type="Proteomes" id="UP000220828"/>
    </source>
</evidence>
<evidence type="ECO:0000256" key="10">
    <source>
        <dbReference type="ARBA" id="ARBA00023201"/>
    </source>
</evidence>
<keyword evidence="7" id="KW-0915">Sodium</keyword>
<dbReference type="AlphaFoldDB" id="A0A2H3KJS1"/>
<feature type="transmembrane region" description="Helical" evidence="13">
    <location>
        <begin position="482"/>
        <end position="504"/>
    </location>
</feature>
<dbReference type="Proteomes" id="UP000220828">
    <property type="component" value="Unassembled WGS sequence"/>
</dbReference>
<feature type="transmembrane region" description="Helical" evidence="13">
    <location>
        <begin position="117"/>
        <end position="138"/>
    </location>
</feature>
<feature type="transmembrane region" description="Helical" evidence="13">
    <location>
        <begin position="181"/>
        <end position="199"/>
    </location>
</feature>
<gene>
    <name evidence="14" type="ORF">B0A77_05615</name>
</gene>
<dbReference type="NCBIfam" id="TIGR00813">
    <property type="entry name" value="sss"/>
    <property type="match status" value="1"/>
</dbReference>
<evidence type="ECO:0000256" key="2">
    <source>
        <dbReference type="ARBA" id="ARBA00006434"/>
    </source>
</evidence>
<evidence type="ECO:0000256" key="3">
    <source>
        <dbReference type="ARBA" id="ARBA00022448"/>
    </source>
</evidence>
<protein>
    <submittedName>
        <fullName evidence="14">Sodium:solute symporter</fullName>
    </submittedName>
</protein>
<dbReference type="GO" id="GO:0015293">
    <property type="term" value="F:symporter activity"/>
    <property type="evidence" value="ECO:0007669"/>
    <property type="project" value="TreeGrafter"/>
</dbReference>
<keyword evidence="6 13" id="KW-1133">Transmembrane helix</keyword>
<dbReference type="InterPro" id="IPR001734">
    <property type="entry name" value="Na/solute_symporter"/>
</dbReference>
<keyword evidence="12" id="KW-0175">Coiled coil</keyword>
<reference evidence="14 15" key="1">
    <citation type="submission" date="2017-09" db="EMBL/GenBank/DDBJ databases">
        <title>Whole genomes of Flavobacteriaceae.</title>
        <authorList>
            <person name="Stine C."/>
            <person name="Li C."/>
            <person name="Tadesse D."/>
        </authorList>
    </citation>
    <scope>NUCLEOTIDE SEQUENCE [LARGE SCALE GENOMIC DNA]</scope>
    <source>
        <strain evidence="14 15">ATCC 35036</strain>
    </source>
</reference>
<feature type="transmembrane region" description="Helical" evidence="13">
    <location>
        <begin position="543"/>
        <end position="566"/>
    </location>
</feature>
<organism evidence="14 15">
    <name type="scientific">Flavobacterium branchiophilum</name>
    <dbReference type="NCBI Taxonomy" id="55197"/>
    <lineage>
        <taxon>Bacteria</taxon>
        <taxon>Pseudomonadati</taxon>
        <taxon>Bacteroidota</taxon>
        <taxon>Flavobacteriia</taxon>
        <taxon>Flavobacteriales</taxon>
        <taxon>Flavobacteriaceae</taxon>
        <taxon>Flavobacterium</taxon>
    </lineage>
</organism>
<dbReference type="Gene3D" id="1.20.1730.10">
    <property type="entry name" value="Sodium/glucose cotransporter"/>
    <property type="match status" value="1"/>
</dbReference>
<keyword evidence="9 13" id="KW-0472">Membrane</keyword>
<evidence type="ECO:0000256" key="13">
    <source>
        <dbReference type="SAM" id="Phobius"/>
    </source>
</evidence>
<evidence type="ECO:0000256" key="6">
    <source>
        <dbReference type="ARBA" id="ARBA00022989"/>
    </source>
</evidence>
<dbReference type="PANTHER" id="PTHR42985:SF47">
    <property type="entry name" value="INTEGRAL MEMBRANE TRANSPORT PROTEIN"/>
    <property type="match status" value="1"/>
</dbReference>
<evidence type="ECO:0000256" key="1">
    <source>
        <dbReference type="ARBA" id="ARBA00004651"/>
    </source>
</evidence>
<keyword evidence="3" id="KW-0813">Transport</keyword>